<dbReference type="PANTHER" id="PTHR46017:SF2">
    <property type="entry name" value="MANNOSYLGLYCERATE HYDROLASE"/>
    <property type="match status" value="1"/>
</dbReference>
<evidence type="ECO:0000256" key="2">
    <source>
        <dbReference type="ARBA" id="ARBA00022723"/>
    </source>
</evidence>
<evidence type="ECO:0000313" key="6">
    <source>
        <dbReference type="EMBL" id="MCR2044426.1"/>
    </source>
</evidence>
<dbReference type="RefSeq" id="WP_257490488.1">
    <property type="nucleotide sequence ID" value="NZ_JANJZL010000006.1"/>
</dbReference>
<dbReference type="InterPro" id="IPR011013">
    <property type="entry name" value="Gal_mutarotase_sf_dom"/>
</dbReference>
<evidence type="ECO:0000256" key="3">
    <source>
        <dbReference type="ARBA" id="ARBA00022801"/>
    </source>
</evidence>
<dbReference type="Pfam" id="PF07748">
    <property type="entry name" value="Glyco_hydro_38C"/>
    <property type="match status" value="1"/>
</dbReference>
<dbReference type="CDD" id="cd10815">
    <property type="entry name" value="GH38N_AMII_EcMngB_like"/>
    <property type="match status" value="1"/>
</dbReference>
<dbReference type="GO" id="GO:0046872">
    <property type="term" value="F:metal ion binding"/>
    <property type="evidence" value="ECO:0007669"/>
    <property type="project" value="UniProtKB-KW"/>
</dbReference>
<dbReference type="SUPFAM" id="SSF88713">
    <property type="entry name" value="Glycoside hydrolase/deacetylase"/>
    <property type="match status" value="1"/>
</dbReference>
<organism evidence="6 7">
    <name type="scientific">Anaerosalibacter massiliensis</name>
    <dbReference type="NCBI Taxonomy" id="1347392"/>
    <lineage>
        <taxon>Bacteria</taxon>
        <taxon>Bacillati</taxon>
        <taxon>Bacillota</taxon>
        <taxon>Tissierellia</taxon>
        <taxon>Tissierellales</taxon>
        <taxon>Sporanaerobacteraceae</taxon>
        <taxon>Anaerosalibacter</taxon>
    </lineage>
</organism>
<dbReference type="InterPro" id="IPR028995">
    <property type="entry name" value="Glyco_hydro_57/38_cen_sf"/>
</dbReference>
<dbReference type="Gene3D" id="1.20.1270.50">
    <property type="entry name" value="Glycoside hydrolase family 38, central domain"/>
    <property type="match status" value="1"/>
</dbReference>
<keyword evidence="2" id="KW-0479">Metal-binding</keyword>
<dbReference type="GO" id="GO:0030246">
    <property type="term" value="F:carbohydrate binding"/>
    <property type="evidence" value="ECO:0007669"/>
    <property type="project" value="InterPro"/>
</dbReference>
<dbReference type="Proteomes" id="UP001142078">
    <property type="component" value="Unassembled WGS sequence"/>
</dbReference>
<evidence type="ECO:0000256" key="4">
    <source>
        <dbReference type="ARBA" id="ARBA00023295"/>
    </source>
</evidence>
<dbReference type="EMBL" id="JANJZL010000006">
    <property type="protein sequence ID" value="MCR2044426.1"/>
    <property type="molecule type" value="Genomic_DNA"/>
</dbReference>
<evidence type="ECO:0000256" key="1">
    <source>
        <dbReference type="ARBA" id="ARBA00009792"/>
    </source>
</evidence>
<dbReference type="GO" id="GO:0009313">
    <property type="term" value="P:oligosaccharide catabolic process"/>
    <property type="evidence" value="ECO:0007669"/>
    <property type="project" value="TreeGrafter"/>
</dbReference>
<dbReference type="Pfam" id="PF17677">
    <property type="entry name" value="Glyco_hydro38C2"/>
    <property type="match status" value="1"/>
</dbReference>
<dbReference type="InterPro" id="IPR011330">
    <property type="entry name" value="Glyco_hydro/deAcase_b/a-brl"/>
</dbReference>
<dbReference type="Pfam" id="PF01074">
    <property type="entry name" value="Glyco_hydro_38N"/>
    <property type="match status" value="1"/>
</dbReference>
<proteinExistence type="inferred from homology"/>
<dbReference type="InterPro" id="IPR027291">
    <property type="entry name" value="Glyco_hydro_38_N_sf"/>
</dbReference>
<dbReference type="SUPFAM" id="SSF88688">
    <property type="entry name" value="Families 57/38 glycoside transferase middle domain"/>
    <property type="match status" value="1"/>
</dbReference>
<dbReference type="GO" id="GO:0006013">
    <property type="term" value="P:mannose metabolic process"/>
    <property type="evidence" value="ECO:0007669"/>
    <property type="project" value="InterPro"/>
</dbReference>
<gene>
    <name evidence="6" type="ORF">NSA23_09905</name>
</gene>
<dbReference type="Gene3D" id="2.70.98.30">
    <property type="entry name" value="Golgi alpha-mannosidase II, domain 4"/>
    <property type="match status" value="1"/>
</dbReference>
<dbReference type="GO" id="GO:0004559">
    <property type="term" value="F:alpha-mannosidase activity"/>
    <property type="evidence" value="ECO:0007669"/>
    <property type="project" value="InterPro"/>
</dbReference>
<evidence type="ECO:0000313" key="7">
    <source>
        <dbReference type="Proteomes" id="UP001142078"/>
    </source>
</evidence>
<dbReference type="AlphaFoldDB" id="A0A9X2MJ25"/>
<dbReference type="SMART" id="SM00872">
    <property type="entry name" value="Alpha-mann_mid"/>
    <property type="match status" value="1"/>
</dbReference>
<accession>A0A9X2MJ25</accession>
<dbReference type="InterPro" id="IPR011682">
    <property type="entry name" value="Glyco_hydro_38_C"/>
</dbReference>
<dbReference type="Pfam" id="PF09261">
    <property type="entry name" value="Alpha-mann_mid"/>
    <property type="match status" value="1"/>
</dbReference>
<sequence>MKKIHVIAHTHWDFEWYFSANESLIQLIYHMDEVLKALEEGIIDYYLLDGQLSILKDYLEVCPNKEDRIRKLISTGKLITGPWYTQTDQMIISGESIVRNLKIGIDMAKDLGGYMNIGYVPDSFGQSIDAPQIYNGMGIDKVVFWRGITKEISPYREFWWSSEDGSEVLAYNIKNGYFIGGNLIYSEDEKWLMETIEKDTIYNNIPLPVGGDQRYVDFNLKSRIEEFNKRLKGKYYLKESTYEKMFDDILAEDKPLNKIQGEFLYSEDSKIHRSIYSSRYDHKYLNDKVERRLIYQVEPLMVIGEQFGIEYKNQLVQNIWEVILRNHAHDSAGGCNTDKTNKVILSRYEKAEQMSYSTVDYLVRKISESRVDSKKNDITIFNTLPYTRYKVIKIEVSTKDKNFALFDGEDKIEYQVLNRTKEYSGVISRNKEDYKKDLYYYVTKIAFPISLKPMGYKTIKLVEGEQSFTETEANVDNYIESEKIKIELENGKINIIDKEKNKIYKDAIYIEESGDEGDTYDYSPPYNDRIYKFDFKHSIIDTKHGKYVDVIRLKGNYELPKDLESRKKDLIDSYVEYDLQIELTKDSKLIECNMKINNNVKDHRMRIIFNTGIKSKYSYADTPFGYIRRETVPKHIDDWREIGWKEEPTPIYPMLSYVNLNEDENSFTVMSKGIKEYEIVGDRKDKVALTLFRSVGYLGRPELLRRPGVASGNQFKYIETPDSQLLKQLHFKFAIDLDRKFSPYKIKKKYINYSISTPYYQIQELNKFTNTLKYFVSNKLSHKLPNEFNLLDMDEIDGIIVSAIKKSDNGDGYILRLYNPSKEFIKNGGNIKINKTLESIELIDMKEDKIESIKGSNILNIGSFNPKEIKNYRIRM</sequence>
<keyword evidence="3 6" id="KW-0378">Hydrolase</keyword>
<feature type="domain" description="Glycoside hydrolase family 38 central" evidence="5">
    <location>
        <begin position="270"/>
        <end position="348"/>
    </location>
</feature>
<evidence type="ECO:0000259" key="5">
    <source>
        <dbReference type="SMART" id="SM00872"/>
    </source>
</evidence>
<comment type="similarity">
    <text evidence="1">Belongs to the glycosyl hydrolase 38 family.</text>
</comment>
<dbReference type="Gene3D" id="3.20.110.10">
    <property type="entry name" value="Glycoside hydrolase 38, N terminal domain"/>
    <property type="match status" value="1"/>
</dbReference>
<protein>
    <submittedName>
        <fullName evidence="6">Glycosyl hydrolase-related protein</fullName>
    </submittedName>
</protein>
<dbReference type="InterPro" id="IPR037094">
    <property type="entry name" value="Glyco_hydro_38_cen_sf"/>
</dbReference>
<dbReference type="PANTHER" id="PTHR46017">
    <property type="entry name" value="ALPHA-MANNOSIDASE 2C1"/>
    <property type="match status" value="1"/>
</dbReference>
<comment type="caution">
    <text evidence="6">The sequence shown here is derived from an EMBL/GenBank/DDBJ whole genome shotgun (WGS) entry which is preliminary data.</text>
</comment>
<dbReference type="SUPFAM" id="SSF74650">
    <property type="entry name" value="Galactose mutarotase-like"/>
    <property type="match status" value="1"/>
</dbReference>
<name>A0A9X2MJ25_9FIRM</name>
<dbReference type="InterPro" id="IPR000602">
    <property type="entry name" value="Glyco_hydro_38_N"/>
</dbReference>
<reference evidence="6" key="1">
    <citation type="submission" date="2022-07" db="EMBL/GenBank/DDBJ databases">
        <title>Enhanced cultured diversity of the mouse gut microbiota enables custom-made synthetic communities.</title>
        <authorList>
            <person name="Afrizal A."/>
        </authorList>
    </citation>
    <scope>NUCLEOTIDE SEQUENCE</scope>
    <source>
        <strain evidence="6">DSM 29482</strain>
    </source>
</reference>
<keyword evidence="7" id="KW-1185">Reference proteome</keyword>
<dbReference type="InterPro" id="IPR015341">
    <property type="entry name" value="Glyco_hydro_38_cen"/>
</dbReference>
<keyword evidence="4" id="KW-0326">Glycosidase</keyword>
<dbReference type="InterPro" id="IPR041147">
    <property type="entry name" value="GH38_C"/>
</dbReference>